<evidence type="ECO:0000256" key="1">
    <source>
        <dbReference type="SAM" id="SignalP"/>
    </source>
</evidence>
<dbReference type="Pfam" id="PF09539">
    <property type="entry name" value="DUF2385"/>
    <property type="match status" value="1"/>
</dbReference>
<feature type="chain" id="PRO_5045033147" evidence="1">
    <location>
        <begin position="24"/>
        <end position="141"/>
    </location>
</feature>
<gene>
    <name evidence="2" type="ORF">ABXS05_07305</name>
    <name evidence="3" type="ORF">ACETRX_17560</name>
</gene>
<organism evidence="3 5">
    <name type="scientific">Labrys neptuniae</name>
    <dbReference type="NCBI Taxonomy" id="376174"/>
    <lineage>
        <taxon>Bacteria</taxon>
        <taxon>Pseudomonadati</taxon>
        <taxon>Pseudomonadota</taxon>
        <taxon>Alphaproteobacteria</taxon>
        <taxon>Hyphomicrobiales</taxon>
        <taxon>Xanthobacteraceae</taxon>
        <taxon>Labrys</taxon>
    </lineage>
</organism>
<keyword evidence="1" id="KW-0732">Signal</keyword>
<dbReference type="Proteomes" id="UP001595190">
    <property type="component" value="Unassembled WGS sequence"/>
</dbReference>
<dbReference type="EMBL" id="JBFNQD010000001">
    <property type="protein sequence ID" value="MEW9305337.1"/>
    <property type="molecule type" value="Genomic_DNA"/>
</dbReference>
<comment type="caution">
    <text evidence="3">The sequence shown here is derived from an EMBL/GenBank/DDBJ whole genome shotgun (WGS) entry which is preliminary data.</text>
</comment>
<feature type="signal peptide" evidence="1">
    <location>
        <begin position="1"/>
        <end position="23"/>
    </location>
</feature>
<dbReference type="RefSeq" id="WP_311942275.1">
    <property type="nucleotide sequence ID" value="NZ_JAVSCS010000036.1"/>
</dbReference>
<evidence type="ECO:0000313" key="3">
    <source>
        <dbReference type="EMBL" id="MFC2251443.1"/>
    </source>
</evidence>
<dbReference type="EMBL" id="JBHGPK010000006">
    <property type="protein sequence ID" value="MFC2251443.1"/>
    <property type="molecule type" value="Genomic_DNA"/>
</dbReference>
<dbReference type="NCBIfam" id="TIGR02301">
    <property type="entry name" value="TIGR02301 family protein"/>
    <property type="match status" value="1"/>
</dbReference>
<dbReference type="Proteomes" id="UP001555786">
    <property type="component" value="Unassembled WGS sequence"/>
</dbReference>
<dbReference type="InterPro" id="IPR012645">
    <property type="entry name" value="CHP02301"/>
</dbReference>
<evidence type="ECO:0000313" key="5">
    <source>
        <dbReference type="Proteomes" id="UP001595190"/>
    </source>
</evidence>
<evidence type="ECO:0000313" key="2">
    <source>
        <dbReference type="EMBL" id="MEW9305337.1"/>
    </source>
</evidence>
<reference evidence="2 4" key="1">
    <citation type="submission" date="2024-07" db="EMBL/GenBank/DDBJ databases">
        <title>Description of Labrys sedimenti sp. nov., isolated from a diclofenac-degrading enrichment culture.</title>
        <authorList>
            <person name="Tancsics A."/>
            <person name="Csepanyi A."/>
        </authorList>
    </citation>
    <scope>NUCLEOTIDE SEQUENCE [LARGE SCALE GENOMIC DNA]</scope>
    <source>
        <strain evidence="2 4">LMG 23578</strain>
    </source>
</reference>
<accession>A0ABV6ZH32</accession>
<name>A0ABV6ZH32_9HYPH</name>
<sequence>MSGRQVLPAALLAFGTIVAAAYAQTPPPKPVQPPPAPTAPQIAPYEPQLLRLAELMGALHYLRGLCGFADAPAWRDKMNALAEAQGFDEAAKARFAGAFNRGYRSFSESYRSCNEAAGTVIRLYLDESGSIIKALEARYGR</sequence>
<protein>
    <submittedName>
        <fullName evidence="3">TIGR02301 family protein</fullName>
    </submittedName>
</protein>
<keyword evidence="4" id="KW-1185">Reference proteome</keyword>
<evidence type="ECO:0000313" key="4">
    <source>
        <dbReference type="Proteomes" id="UP001555786"/>
    </source>
</evidence>
<proteinExistence type="predicted"/>
<reference evidence="3 5" key="2">
    <citation type="submission" date="2024-09" db="EMBL/GenBank/DDBJ databases">
        <title>Description of Labrys sedimenti sp. nov., isolated from a diclofenac-degrading enrichment culture, and genome-based reclassification of Labrys portucalensis as a later heterotypic synonym of Labrys neptuniae.</title>
        <authorList>
            <person name="Tancsics A."/>
            <person name="Csepanyi A."/>
        </authorList>
    </citation>
    <scope>NUCLEOTIDE SEQUENCE [LARGE SCALE GENOMIC DNA]</scope>
    <source>
        <strain evidence="3 5">LMG 23412</strain>
    </source>
</reference>